<dbReference type="AlphaFoldDB" id="A0A0M3IKB7"/>
<evidence type="ECO:0000313" key="2">
    <source>
        <dbReference type="WBParaSite" id="ALUE_0001917801-mRNA-1"/>
    </source>
</evidence>
<dbReference type="Proteomes" id="UP000036681">
    <property type="component" value="Unplaced"/>
</dbReference>
<sequence length="44" mass="4931">MVIKNYKHEFSCLSNAIVGEIQLCSLAIITASRLHSVVIVLFRI</sequence>
<reference evidence="2" key="1">
    <citation type="submission" date="2017-02" db="UniProtKB">
        <authorList>
            <consortium name="WormBaseParasite"/>
        </authorList>
    </citation>
    <scope>IDENTIFICATION</scope>
</reference>
<keyword evidence="1" id="KW-1185">Reference proteome</keyword>
<accession>A0A0M3IKB7</accession>
<evidence type="ECO:0000313" key="1">
    <source>
        <dbReference type="Proteomes" id="UP000036681"/>
    </source>
</evidence>
<dbReference type="WBParaSite" id="ALUE_0001917801-mRNA-1">
    <property type="protein sequence ID" value="ALUE_0001917801-mRNA-1"/>
    <property type="gene ID" value="ALUE_0001917801"/>
</dbReference>
<proteinExistence type="predicted"/>
<organism evidence="1 2">
    <name type="scientific">Ascaris lumbricoides</name>
    <name type="common">Giant roundworm</name>
    <dbReference type="NCBI Taxonomy" id="6252"/>
    <lineage>
        <taxon>Eukaryota</taxon>
        <taxon>Metazoa</taxon>
        <taxon>Ecdysozoa</taxon>
        <taxon>Nematoda</taxon>
        <taxon>Chromadorea</taxon>
        <taxon>Rhabditida</taxon>
        <taxon>Spirurina</taxon>
        <taxon>Ascaridomorpha</taxon>
        <taxon>Ascaridoidea</taxon>
        <taxon>Ascarididae</taxon>
        <taxon>Ascaris</taxon>
    </lineage>
</organism>
<protein>
    <submittedName>
        <fullName evidence="2">Uncharacterized protein</fullName>
    </submittedName>
</protein>
<name>A0A0M3IKB7_ASCLU</name>